<evidence type="ECO:0000313" key="2">
    <source>
        <dbReference type="EMBL" id="CAH1109607.1"/>
    </source>
</evidence>
<reference evidence="2" key="1">
    <citation type="submission" date="2022-01" db="EMBL/GenBank/DDBJ databases">
        <authorList>
            <person name="King R."/>
        </authorList>
    </citation>
    <scope>NUCLEOTIDE SEQUENCE</scope>
</reference>
<gene>
    <name evidence="2" type="ORF">PSYICH_LOCUS9935</name>
</gene>
<dbReference type="PANTHER" id="PTHR34239">
    <property type="entry name" value="APPLE DOMAIN-CONTAINING PROTEIN"/>
    <property type="match status" value="1"/>
</dbReference>
<dbReference type="OrthoDB" id="6781892at2759"/>
<sequence>MNFGSSSVAVSLYSRAHTGRSSNSPDGFRPSGTASAEEAESDQEMGLENVKVDASPVLIIHDDNGISEETRNILGPDPSKKKKCGFNLHAAVEPIWSHILAFGFSSEEKDRLFKKYEMPENCKLLTPPIINPEISASMNALHTARDDTHLNYQNQIGKVLATLGRAINVILEEETSIPKQVKENLLAYTADSGRMLCTIVNEMSNKRR</sequence>
<dbReference type="EMBL" id="OV651816">
    <property type="protein sequence ID" value="CAH1109607.1"/>
    <property type="molecule type" value="Genomic_DNA"/>
</dbReference>
<keyword evidence="3" id="KW-1185">Reference proteome</keyword>
<feature type="region of interest" description="Disordered" evidence="1">
    <location>
        <begin position="17"/>
        <end position="44"/>
    </location>
</feature>
<evidence type="ECO:0000256" key="1">
    <source>
        <dbReference type="SAM" id="MobiDB-lite"/>
    </source>
</evidence>
<accession>A0A9P0D3J1</accession>
<dbReference type="Proteomes" id="UP001153636">
    <property type="component" value="Chromosome 4"/>
</dbReference>
<evidence type="ECO:0000313" key="3">
    <source>
        <dbReference type="Proteomes" id="UP001153636"/>
    </source>
</evidence>
<protein>
    <submittedName>
        <fullName evidence="2">Uncharacterized protein</fullName>
    </submittedName>
</protein>
<proteinExistence type="predicted"/>
<organism evidence="2 3">
    <name type="scientific">Psylliodes chrysocephalus</name>
    <dbReference type="NCBI Taxonomy" id="3402493"/>
    <lineage>
        <taxon>Eukaryota</taxon>
        <taxon>Metazoa</taxon>
        <taxon>Ecdysozoa</taxon>
        <taxon>Arthropoda</taxon>
        <taxon>Hexapoda</taxon>
        <taxon>Insecta</taxon>
        <taxon>Pterygota</taxon>
        <taxon>Neoptera</taxon>
        <taxon>Endopterygota</taxon>
        <taxon>Coleoptera</taxon>
        <taxon>Polyphaga</taxon>
        <taxon>Cucujiformia</taxon>
        <taxon>Chrysomeloidea</taxon>
        <taxon>Chrysomelidae</taxon>
        <taxon>Galerucinae</taxon>
        <taxon>Alticini</taxon>
        <taxon>Psylliodes</taxon>
    </lineage>
</organism>
<dbReference type="AlphaFoldDB" id="A0A9P0D3J1"/>
<dbReference type="PANTHER" id="PTHR34239:SF2">
    <property type="entry name" value="TRANSPOSABLE ELEMENT P TRANSPOSASE_THAP9 CONSERVED DOMAIN-CONTAINING PROTEIN"/>
    <property type="match status" value="1"/>
</dbReference>
<name>A0A9P0D3J1_9CUCU</name>